<evidence type="ECO:0000256" key="11">
    <source>
        <dbReference type="HAMAP-Rule" id="MF_00123"/>
    </source>
</evidence>
<comment type="subcellular location">
    <subcellularLocation>
        <location evidence="1 11">Cytoplasm</location>
    </subcellularLocation>
</comment>
<dbReference type="SUPFAM" id="SSF47323">
    <property type="entry name" value="Anticodon-binding domain of a subclass of class I aminoacyl-tRNA synthetases"/>
    <property type="match status" value="2"/>
</dbReference>
<gene>
    <name evidence="11 15" type="primary">argS</name>
    <name evidence="15" type="ORF">PQG83_11245</name>
</gene>
<sequence length="593" mass="66278">MEKFLQNQVIEAIAVILDKVRDSGELNLGTVPTIAVEPPKRPEWGDFSSSLAMTLASQVRQSPLKVAELLATGLRAQFSDVFVRVTVASPGFLNLTLHPLRWIQVLRMIQDKGPLYGTSNIGKGKRILLEFVSANPTGPLHVGHGRGAALGQAMARLLVSVGFMVSREYYINDAGRQLQLLGRSVYARYREHWGKPSAFPEDGYHGDYIKIVAESVVKTQGPTLLDNSSDDAEMLCAQLASQMLLDRIKEDLATFGVEFDSWFSETSLHTAGLIQQSLEELRQKKLLIEEDGAWWFRSSQFGDEKDRVAQKQDGSYTYLAADMAYHRQKLDRGFDTLINIWGADHHGYIPRMEATVQAFGFAKEALRIVLVQMVSLRRGGQKIEMSKRAGEFVTLREVIDEVGPDAAKFFFLMRRADTHLDFDLELAKQQSSDNPVYYVQYAHARLASLFRVAQERQVPLPTIQNVDQALLIQDEELGLIKTLAQYPFVVENSAMALEPHRVTFYLQELAAQLHAYYNKNRVLPSLDPERNTGDAGDNIKLGASEHSTALSQERIYESISPDLTAARLALLRQVQTVIGNGLAILGISAPEKM</sequence>
<accession>A0AA96GEF5</accession>
<dbReference type="SUPFAM" id="SSF52374">
    <property type="entry name" value="Nucleotidylyl transferase"/>
    <property type="match status" value="1"/>
</dbReference>
<dbReference type="Proteomes" id="UP001302494">
    <property type="component" value="Chromosome"/>
</dbReference>
<keyword evidence="4 11" id="KW-0963">Cytoplasm</keyword>
<feature type="short sequence motif" description="'HIGH' region" evidence="11">
    <location>
        <begin position="134"/>
        <end position="144"/>
    </location>
</feature>
<comment type="catalytic activity">
    <reaction evidence="10 11">
        <text>tRNA(Arg) + L-arginine + ATP = L-arginyl-tRNA(Arg) + AMP + diphosphate</text>
        <dbReference type="Rhea" id="RHEA:20301"/>
        <dbReference type="Rhea" id="RHEA-COMP:9658"/>
        <dbReference type="Rhea" id="RHEA-COMP:9673"/>
        <dbReference type="ChEBI" id="CHEBI:30616"/>
        <dbReference type="ChEBI" id="CHEBI:32682"/>
        <dbReference type="ChEBI" id="CHEBI:33019"/>
        <dbReference type="ChEBI" id="CHEBI:78442"/>
        <dbReference type="ChEBI" id="CHEBI:78513"/>
        <dbReference type="ChEBI" id="CHEBI:456215"/>
        <dbReference type="EC" id="6.1.1.19"/>
    </reaction>
</comment>
<evidence type="ECO:0000259" key="14">
    <source>
        <dbReference type="SMART" id="SM01016"/>
    </source>
</evidence>
<protein>
    <recommendedName>
        <fullName evidence="11">Arginine--tRNA ligase</fullName>
        <ecNumber evidence="11">6.1.1.19</ecNumber>
    </recommendedName>
    <alternativeName>
        <fullName evidence="11">Arginyl-tRNA synthetase</fullName>
        <shortName evidence="11">ArgRS</shortName>
    </alternativeName>
</protein>
<evidence type="ECO:0000256" key="12">
    <source>
        <dbReference type="RuleBase" id="RU363038"/>
    </source>
</evidence>
<evidence type="ECO:0000313" key="16">
    <source>
        <dbReference type="Proteomes" id="UP001302494"/>
    </source>
</evidence>
<feature type="domain" description="Arginyl tRNA synthetase N-terminal" evidence="14">
    <location>
        <begin position="7"/>
        <end position="97"/>
    </location>
</feature>
<dbReference type="GO" id="GO:0006420">
    <property type="term" value="P:arginyl-tRNA aminoacylation"/>
    <property type="evidence" value="ECO:0007669"/>
    <property type="project" value="UniProtKB-UniRule"/>
</dbReference>
<dbReference type="EMBL" id="CP116968">
    <property type="protein sequence ID" value="WNM60338.1"/>
    <property type="molecule type" value="Genomic_DNA"/>
</dbReference>
<comment type="similarity">
    <text evidence="2 11 12">Belongs to the class-I aminoacyl-tRNA synthetase family.</text>
</comment>
<dbReference type="InterPro" id="IPR005148">
    <property type="entry name" value="Arg-tRNA-synth_N"/>
</dbReference>
<dbReference type="Pfam" id="PF00750">
    <property type="entry name" value="tRNA-synt_1d"/>
    <property type="match status" value="1"/>
</dbReference>
<dbReference type="SMART" id="SM01016">
    <property type="entry name" value="Arg_tRNA_synt_N"/>
    <property type="match status" value="1"/>
</dbReference>
<evidence type="ECO:0000256" key="5">
    <source>
        <dbReference type="ARBA" id="ARBA00022598"/>
    </source>
</evidence>
<evidence type="ECO:0000256" key="1">
    <source>
        <dbReference type="ARBA" id="ARBA00004496"/>
    </source>
</evidence>
<dbReference type="InterPro" id="IPR035684">
    <property type="entry name" value="ArgRS_core"/>
</dbReference>
<dbReference type="InterPro" id="IPR009080">
    <property type="entry name" value="tRNAsynth_Ia_anticodon-bd"/>
</dbReference>
<dbReference type="SMART" id="SM00836">
    <property type="entry name" value="DALR_1"/>
    <property type="match status" value="1"/>
</dbReference>
<proteinExistence type="inferred from homology"/>
<dbReference type="GO" id="GO:0004814">
    <property type="term" value="F:arginine-tRNA ligase activity"/>
    <property type="evidence" value="ECO:0007669"/>
    <property type="project" value="UniProtKB-UniRule"/>
</dbReference>
<dbReference type="CDD" id="cd00671">
    <property type="entry name" value="ArgRS_core"/>
    <property type="match status" value="1"/>
</dbReference>
<dbReference type="GO" id="GO:0005737">
    <property type="term" value="C:cytoplasm"/>
    <property type="evidence" value="ECO:0007669"/>
    <property type="project" value="UniProtKB-SubCell"/>
</dbReference>
<feature type="domain" description="DALR anticodon binding" evidence="13">
    <location>
        <begin position="439"/>
        <end position="593"/>
    </location>
</feature>
<dbReference type="HAMAP" id="MF_00123">
    <property type="entry name" value="Arg_tRNA_synth"/>
    <property type="match status" value="1"/>
</dbReference>
<dbReference type="PANTHER" id="PTHR11956:SF5">
    <property type="entry name" value="ARGININE--TRNA LIGASE, CYTOPLASMIC"/>
    <property type="match status" value="1"/>
</dbReference>
<comment type="subunit">
    <text evidence="3 11">Monomer.</text>
</comment>
<evidence type="ECO:0000313" key="15">
    <source>
        <dbReference type="EMBL" id="WNM60338.1"/>
    </source>
</evidence>
<dbReference type="FunFam" id="3.40.50.620:FF:000062">
    <property type="entry name" value="Arginine--tRNA ligase"/>
    <property type="match status" value="1"/>
</dbReference>
<keyword evidence="6 11" id="KW-0547">Nucleotide-binding</keyword>
<dbReference type="SUPFAM" id="SSF55190">
    <property type="entry name" value="Arginyl-tRNA synthetase (ArgRS), N-terminal 'additional' domain"/>
    <property type="match status" value="1"/>
</dbReference>
<evidence type="ECO:0000259" key="13">
    <source>
        <dbReference type="SMART" id="SM00836"/>
    </source>
</evidence>
<keyword evidence="16" id="KW-1185">Reference proteome</keyword>
<dbReference type="Pfam" id="PF05746">
    <property type="entry name" value="DALR_1"/>
    <property type="match status" value="2"/>
</dbReference>
<evidence type="ECO:0000256" key="7">
    <source>
        <dbReference type="ARBA" id="ARBA00022840"/>
    </source>
</evidence>
<dbReference type="InterPro" id="IPR014729">
    <property type="entry name" value="Rossmann-like_a/b/a_fold"/>
</dbReference>
<dbReference type="GO" id="GO:0005524">
    <property type="term" value="F:ATP binding"/>
    <property type="evidence" value="ECO:0007669"/>
    <property type="project" value="UniProtKB-UniRule"/>
</dbReference>
<keyword evidence="7 11" id="KW-0067">ATP-binding</keyword>
<dbReference type="Pfam" id="PF03485">
    <property type="entry name" value="Arg_tRNA_synt_N"/>
    <property type="match status" value="1"/>
</dbReference>
<dbReference type="Gene3D" id="1.10.730.10">
    <property type="entry name" value="Isoleucyl-tRNA Synthetase, Domain 1"/>
    <property type="match status" value="1"/>
</dbReference>
<dbReference type="PANTHER" id="PTHR11956">
    <property type="entry name" value="ARGINYL-TRNA SYNTHETASE"/>
    <property type="match status" value="1"/>
</dbReference>
<dbReference type="PROSITE" id="PS00178">
    <property type="entry name" value="AA_TRNA_LIGASE_I"/>
    <property type="match status" value="1"/>
</dbReference>
<evidence type="ECO:0000256" key="2">
    <source>
        <dbReference type="ARBA" id="ARBA00005594"/>
    </source>
</evidence>
<dbReference type="Gene3D" id="3.40.50.620">
    <property type="entry name" value="HUPs"/>
    <property type="match status" value="1"/>
</dbReference>
<keyword evidence="9 11" id="KW-0030">Aminoacyl-tRNA synthetase</keyword>
<dbReference type="NCBIfam" id="TIGR00456">
    <property type="entry name" value="argS"/>
    <property type="match status" value="1"/>
</dbReference>
<dbReference type="InterPro" id="IPR008909">
    <property type="entry name" value="DALR_anticod-bd"/>
</dbReference>
<dbReference type="KEGG" id="nneo:PQG83_11245"/>
<evidence type="ECO:0000256" key="3">
    <source>
        <dbReference type="ARBA" id="ARBA00011245"/>
    </source>
</evidence>
<dbReference type="InterPro" id="IPR001278">
    <property type="entry name" value="Arg-tRNA-ligase"/>
</dbReference>
<dbReference type="AlphaFoldDB" id="A0AA96GEF5"/>
<organism evidence="15 16">
    <name type="scientific">Candidatus Nitrospira neomarina</name>
    <dbReference type="NCBI Taxonomy" id="3020899"/>
    <lineage>
        <taxon>Bacteria</taxon>
        <taxon>Pseudomonadati</taxon>
        <taxon>Nitrospirota</taxon>
        <taxon>Nitrospiria</taxon>
        <taxon>Nitrospirales</taxon>
        <taxon>Nitrospiraceae</taxon>
        <taxon>Nitrospira</taxon>
    </lineage>
</organism>
<evidence type="ECO:0000256" key="9">
    <source>
        <dbReference type="ARBA" id="ARBA00023146"/>
    </source>
</evidence>
<dbReference type="Gene3D" id="3.30.1360.70">
    <property type="entry name" value="Arginyl tRNA synthetase N-terminal domain"/>
    <property type="match status" value="1"/>
</dbReference>
<evidence type="ECO:0000256" key="6">
    <source>
        <dbReference type="ARBA" id="ARBA00022741"/>
    </source>
</evidence>
<keyword evidence="8 11" id="KW-0648">Protein biosynthesis</keyword>
<dbReference type="RefSeq" id="WP_312740955.1">
    <property type="nucleotide sequence ID" value="NZ_CP116968.1"/>
</dbReference>
<reference evidence="15 16" key="1">
    <citation type="submission" date="2023-01" db="EMBL/GenBank/DDBJ databases">
        <title>Cultivation and genomic characterization of new, ubiquitous marine nitrite-oxidizing bacteria from the Nitrospirales.</title>
        <authorList>
            <person name="Mueller A.J."/>
            <person name="Daebeler A."/>
            <person name="Herbold C.W."/>
            <person name="Kirkegaard R.H."/>
            <person name="Daims H."/>
        </authorList>
    </citation>
    <scope>NUCLEOTIDE SEQUENCE [LARGE SCALE GENOMIC DNA]</scope>
    <source>
        <strain evidence="15 16">DK</strain>
    </source>
</reference>
<dbReference type="EC" id="6.1.1.19" evidence="11"/>
<dbReference type="PRINTS" id="PR01038">
    <property type="entry name" value="TRNASYNTHARG"/>
</dbReference>
<evidence type="ECO:0000256" key="4">
    <source>
        <dbReference type="ARBA" id="ARBA00022490"/>
    </source>
</evidence>
<dbReference type="InterPro" id="IPR001412">
    <property type="entry name" value="aa-tRNA-synth_I_CS"/>
</dbReference>
<name>A0AA96GEF5_9BACT</name>
<dbReference type="InterPro" id="IPR036695">
    <property type="entry name" value="Arg-tRNA-synth_N_sf"/>
</dbReference>
<keyword evidence="5 11" id="KW-0436">Ligase</keyword>
<evidence type="ECO:0000256" key="8">
    <source>
        <dbReference type="ARBA" id="ARBA00022917"/>
    </source>
</evidence>
<evidence type="ECO:0000256" key="10">
    <source>
        <dbReference type="ARBA" id="ARBA00049339"/>
    </source>
</evidence>